<dbReference type="PANTHER" id="PTHR38474:SF1">
    <property type="entry name" value="SLR0299 PROTEIN"/>
    <property type="match status" value="1"/>
</dbReference>
<dbReference type="SMART" id="SM01059">
    <property type="entry name" value="CAT"/>
    <property type="match status" value="1"/>
</dbReference>
<proteinExistence type="predicted"/>
<dbReference type="GO" id="GO:0008811">
    <property type="term" value="F:chloramphenicol O-acetyltransferase activity"/>
    <property type="evidence" value="ECO:0007669"/>
    <property type="project" value="InterPro"/>
</dbReference>
<reference evidence="1 2" key="1">
    <citation type="journal article" date="2018" name="Nat. Biotechnol.">
        <title>A standardized bacterial taxonomy based on genome phylogeny substantially revises the tree of life.</title>
        <authorList>
            <person name="Parks D.H."/>
            <person name="Chuvochina M."/>
            <person name="Waite D.W."/>
            <person name="Rinke C."/>
            <person name="Skarshewski A."/>
            <person name="Chaumeil P.A."/>
            <person name="Hugenholtz P."/>
        </authorList>
    </citation>
    <scope>NUCLEOTIDE SEQUENCE [LARGE SCALE GENOMIC DNA]</scope>
    <source>
        <strain evidence="1">UBA11482</strain>
    </source>
</reference>
<accession>A0A354M042</accession>
<dbReference type="RefSeq" id="WP_297303488.1">
    <property type="nucleotide sequence ID" value="NZ_CAUAJF010000035.1"/>
</dbReference>
<dbReference type="EMBL" id="DNWC01000040">
    <property type="protein sequence ID" value="HBJ07881.1"/>
    <property type="molecule type" value="Genomic_DNA"/>
</dbReference>
<dbReference type="InterPro" id="IPR023213">
    <property type="entry name" value="CAT-like_dom_sf"/>
</dbReference>
<protein>
    <recommendedName>
        <fullName evidence="3">Chloramphenicol acetyltransferase</fullName>
    </recommendedName>
</protein>
<gene>
    <name evidence="1" type="ORF">DDY73_02650</name>
</gene>
<dbReference type="Proteomes" id="UP000262954">
    <property type="component" value="Unassembled WGS sequence"/>
</dbReference>
<evidence type="ECO:0000313" key="1">
    <source>
        <dbReference type="EMBL" id="HBJ07881.1"/>
    </source>
</evidence>
<dbReference type="SUPFAM" id="SSF52777">
    <property type="entry name" value="CoA-dependent acyltransferases"/>
    <property type="match status" value="1"/>
</dbReference>
<dbReference type="Gene3D" id="3.30.559.10">
    <property type="entry name" value="Chloramphenicol acetyltransferase-like domain"/>
    <property type="match status" value="1"/>
</dbReference>
<dbReference type="PANTHER" id="PTHR38474">
    <property type="entry name" value="SLR0299 PROTEIN"/>
    <property type="match status" value="1"/>
</dbReference>
<dbReference type="AlphaFoldDB" id="A0A354M042"/>
<evidence type="ECO:0008006" key="3">
    <source>
        <dbReference type="Google" id="ProtNLM"/>
    </source>
</evidence>
<comment type="caution">
    <text evidence="1">The sequence shown here is derived from an EMBL/GenBank/DDBJ whole genome shotgun (WGS) entry which is preliminary data.</text>
</comment>
<dbReference type="InterPro" id="IPR001707">
    <property type="entry name" value="Cmp_AcTrfase"/>
</dbReference>
<organism evidence="1 2">
    <name type="scientific">Coprobacter fastidiosus</name>
    <dbReference type="NCBI Taxonomy" id="1099853"/>
    <lineage>
        <taxon>Bacteria</taxon>
        <taxon>Pseudomonadati</taxon>
        <taxon>Bacteroidota</taxon>
        <taxon>Bacteroidia</taxon>
        <taxon>Bacteroidales</taxon>
        <taxon>Barnesiellaceae</taxon>
        <taxon>Coprobacter</taxon>
    </lineage>
</organism>
<sequence>MKQLVDIDNWRRKENYFFFRNFANPYYTVTSVVDVSKAYDTSKRLGIKFSQLLMYASLKAVNGIESLRYRQIDGKVWLFDSIRLNTAVSLPDHSFISVIVPYKTSLREFVVSIQEQVDLAQKGLGDAYGLDSEKDVIVISINPWYSFTGMQFQFPENAGENMPLSIFGKVTEDNGMKKMPVAMSFHHGFVDGYYVGQYWEKFQQNLNASYD</sequence>
<evidence type="ECO:0000313" key="2">
    <source>
        <dbReference type="Proteomes" id="UP000262954"/>
    </source>
</evidence>
<name>A0A354M042_9BACT</name>
<dbReference type="Pfam" id="PF00302">
    <property type="entry name" value="CAT"/>
    <property type="match status" value="1"/>
</dbReference>